<keyword evidence="2" id="KW-1185">Reference proteome</keyword>
<gene>
    <name evidence="1" type="ORF">DW352_10160</name>
</gene>
<dbReference type="OrthoDB" id="7907231at2"/>
<evidence type="ECO:0000313" key="2">
    <source>
        <dbReference type="Proteomes" id="UP000254889"/>
    </source>
</evidence>
<sequence>MEELIARLVANVGIDKEAAEKSVGIILEFLRKEGPADKVQALIDRLPGAEALIAAQESSGGGLFSMGGIMGAGTKMMAAGLSMGQVQAVARETLSFARDKAGEDTVGEIVGAVPGLSQFI</sequence>
<reference evidence="1 2" key="1">
    <citation type="submission" date="2018-07" db="EMBL/GenBank/DDBJ databases">
        <authorList>
            <person name="Quirk P.G."/>
            <person name="Krulwich T.A."/>
        </authorList>
    </citation>
    <scope>NUCLEOTIDE SEQUENCE [LARGE SCALE GENOMIC DNA]</scope>
    <source>
        <strain evidence="1 2">CC-BB4</strain>
    </source>
</reference>
<dbReference type="KEGG" id="ptaw:DW352_10160"/>
<evidence type="ECO:0000313" key="1">
    <source>
        <dbReference type="EMBL" id="AXK80840.1"/>
    </source>
</evidence>
<dbReference type="AlphaFoldDB" id="A0A345ZV93"/>
<name>A0A345ZV93_9HYPH</name>
<organism evidence="1 2">
    <name type="scientific">Pseudolabrys taiwanensis</name>
    <dbReference type="NCBI Taxonomy" id="331696"/>
    <lineage>
        <taxon>Bacteria</taxon>
        <taxon>Pseudomonadati</taxon>
        <taxon>Pseudomonadota</taxon>
        <taxon>Alphaproteobacteria</taxon>
        <taxon>Hyphomicrobiales</taxon>
        <taxon>Xanthobacteraceae</taxon>
        <taxon>Pseudolabrys</taxon>
    </lineage>
</organism>
<accession>A0A345ZV93</accession>
<protein>
    <submittedName>
        <fullName evidence="1">DUF2267 domain-containing protein</fullName>
    </submittedName>
</protein>
<dbReference type="Proteomes" id="UP000254889">
    <property type="component" value="Chromosome"/>
</dbReference>
<dbReference type="EMBL" id="CP031417">
    <property type="protein sequence ID" value="AXK80840.1"/>
    <property type="molecule type" value="Genomic_DNA"/>
</dbReference>
<dbReference type="RefSeq" id="WP_115690875.1">
    <property type="nucleotide sequence ID" value="NZ_CP031417.1"/>
</dbReference>
<proteinExistence type="predicted"/>